<dbReference type="GO" id="GO:0004180">
    <property type="term" value="F:carboxypeptidase activity"/>
    <property type="evidence" value="ECO:0007669"/>
    <property type="project" value="UniProtKB-KW"/>
</dbReference>
<evidence type="ECO:0000256" key="2">
    <source>
        <dbReference type="ARBA" id="ARBA00005988"/>
    </source>
</evidence>
<comment type="similarity">
    <text evidence="2 7">Belongs to the peptidase M14 family.</text>
</comment>
<evidence type="ECO:0000313" key="11">
    <source>
        <dbReference type="Proteomes" id="UP001597301"/>
    </source>
</evidence>
<dbReference type="Proteomes" id="UP001597301">
    <property type="component" value="Unassembled WGS sequence"/>
</dbReference>
<comment type="caution">
    <text evidence="10">The sequence shown here is derived from an EMBL/GenBank/DDBJ whole genome shotgun (WGS) entry which is preliminary data.</text>
</comment>
<evidence type="ECO:0000256" key="5">
    <source>
        <dbReference type="ARBA" id="ARBA00022833"/>
    </source>
</evidence>
<reference evidence="11" key="1">
    <citation type="journal article" date="2019" name="Int. J. Syst. Evol. Microbiol.">
        <title>The Global Catalogue of Microorganisms (GCM) 10K type strain sequencing project: providing services to taxonomists for standard genome sequencing and annotation.</title>
        <authorList>
            <consortium name="The Broad Institute Genomics Platform"/>
            <consortium name="The Broad Institute Genome Sequencing Center for Infectious Disease"/>
            <person name="Wu L."/>
            <person name="Ma J."/>
        </authorList>
    </citation>
    <scope>NUCLEOTIDE SEQUENCE [LARGE SCALE GENOMIC DNA]</scope>
    <source>
        <strain evidence="11">CGMCC 1.12295</strain>
    </source>
</reference>
<dbReference type="SMART" id="SM00631">
    <property type="entry name" value="Zn_pept"/>
    <property type="match status" value="1"/>
</dbReference>
<protein>
    <submittedName>
        <fullName evidence="10">M14 family zinc carboxypeptidase</fullName>
    </submittedName>
</protein>
<proteinExistence type="inferred from homology"/>
<keyword evidence="3" id="KW-0645">Protease</keyword>
<evidence type="ECO:0000256" key="4">
    <source>
        <dbReference type="ARBA" id="ARBA00022801"/>
    </source>
</evidence>
<evidence type="ECO:0000259" key="9">
    <source>
        <dbReference type="PROSITE" id="PS52035"/>
    </source>
</evidence>
<keyword evidence="6" id="KW-0482">Metalloprotease</keyword>
<keyword evidence="5" id="KW-0862">Zinc</keyword>
<dbReference type="InterPro" id="IPR000834">
    <property type="entry name" value="Peptidase_M14"/>
</dbReference>
<dbReference type="PANTHER" id="PTHR11705:SF143">
    <property type="entry name" value="SLL0236 PROTEIN"/>
    <property type="match status" value="1"/>
</dbReference>
<keyword evidence="8" id="KW-0732">Signal</keyword>
<dbReference type="Pfam" id="PF00246">
    <property type="entry name" value="Peptidase_M14"/>
    <property type="match status" value="1"/>
</dbReference>
<dbReference type="Gene3D" id="3.40.630.10">
    <property type="entry name" value="Zn peptidases"/>
    <property type="match status" value="1"/>
</dbReference>
<feature type="signal peptide" evidence="8">
    <location>
        <begin position="1"/>
        <end position="28"/>
    </location>
</feature>
<evidence type="ECO:0000256" key="6">
    <source>
        <dbReference type="ARBA" id="ARBA00023049"/>
    </source>
</evidence>
<dbReference type="SUPFAM" id="SSF53187">
    <property type="entry name" value="Zn-dependent exopeptidases"/>
    <property type="match status" value="1"/>
</dbReference>
<dbReference type="Pfam" id="PF22888">
    <property type="entry name" value="FIMAH"/>
    <property type="match status" value="1"/>
</dbReference>
<feature type="domain" description="Peptidase M14" evidence="9">
    <location>
        <begin position="37"/>
        <end position="336"/>
    </location>
</feature>
<sequence length="480" mass="53433">MRMLLKRRIFLVITAVFLVFTSSGIAGAQSESIVGSNVIQYGEMVEILEELEAAGDGKLDVFTLREMGIEEGRSESGKDLYVAKIGNGDKKVWVQGRIHGNEPYGTNATLRIIENLIQEKDSSYKEIMDELTVYFIPMYNPDGADRNQRGTILYDEETGQPKLVNGRTVTVDLNRDWVEGGFSAIESVGYYKFWTEIKPEFMLDIHHQGNKFFHGTNIPVTMSLGISLAPGGPTLPNIQDGLYEDLTRQAMVTVFDALQPYKEYTVNQYDTGTTVIDIRGGVSSGMMLGINYQGLNQDGHSNPAVFLETSGQFLDGEREPLVQQNIIATHAFLSGLASGKLYEADPERWNEVPLRPITAYNTDYNGRVPLDTPFPGTSPSVSAAHILALVERYEELGKFSNKGTAQSLKQHAKKLKRYEEAGQYEQIVKHIGNFGNFIDQKKEDGLMTDGTYQMLKGNTDYLKEVLEQELESAEKAGQAS</sequence>
<evidence type="ECO:0000313" key="10">
    <source>
        <dbReference type="EMBL" id="MFD1706542.1"/>
    </source>
</evidence>
<comment type="cofactor">
    <cofactor evidence="1">
        <name>Zn(2+)</name>
        <dbReference type="ChEBI" id="CHEBI:29105"/>
    </cofactor>
</comment>
<evidence type="ECO:0000256" key="3">
    <source>
        <dbReference type="ARBA" id="ARBA00022670"/>
    </source>
</evidence>
<evidence type="ECO:0000256" key="1">
    <source>
        <dbReference type="ARBA" id="ARBA00001947"/>
    </source>
</evidence>
<dbReference type="EMBL" id="JBHUEO010000015">
    <property type="protein sequence ID" value="MFD1706542.1"/>
    <property type="molecule type" value="Genomic_DNA"/>
</dbReference>
<keyword evidence="10" id="KW-0121">Carboxypeptidase</keyword>
<dbReference type="PROSITE" id="PS52035">
    <property type="entry name" value="PEPTIDASE_M14"/>
    <property type="match status" value="1"/>
</dbReference>
<dbReference type="PANTHER" id="PTHR11705">
    <property type="entry name" value="PROTEASE FAMILY M14 CARBOXYPEPTIDASE A,B"/>
    <property type="match status" value="1"/>
</dbReference>
<dbReference type="InterPro" id="IPR054470">
    <property type="entry name" value="FIMAH_dom"/>
</dbReference>
<gene>
    <name evidence="10" type="ORF">ACFSCZ_07210</name>
</gene>
<name>A0ABW4KHM8_9BACI</name>
<organism evidence="10 11">
    <name type="scientific">Siminovitchia sediminis</name>
    <dbReference type="NCBI Taxonomy" id="1274353"/>
    <lineage>
        <taxon>Bacteria</taxon>
        <taxon>Bacillati</taxon>
        <taxon>Bacillota</taxon>
        <taxon>Bacilli</taxon>
        <taxon>Bacillales</taxon>
        <taxon>Bacillaceae</taxon>
        <taxon>Siminovitchia</taxon>
    </lineage>
</organism>
<dbReference type="RefSeq" id="WP_380773158.1">
    <property type="nucleotide sequence ID" value="NZ_JBHUEO010000015.1"/>
</dbReference>
<keyword evidence="11" id="KW-1185">Reference proteome</keyword>
<accession>A0ABW4KHM8</accession>
<evidence type="ECO:0000256" key="7">
    <source>
        <dbReference type="PROSITE-ProRule" id="PRU01379"/>
    </source>
</evidence>
<evidence type="ECO:0000256" key="8">
    <source>
        <dbReference type="SAM" id="SignalP"/>
    </source>
</evidence>
<feature type="active site" description="Proton donor/acceptor" evidence="7">
    <location>
        <position position="308"/>
    </location>
</feature>
<keyword evidence="4" id="KW-0378">Hydrolase</keyword>
<feature type="chain" id="PRO_5047187347" evidence="8">
    <location>
        <begin position="29"/>
        <end position="480"/>
    </location>
</feature>